<reference evidence="15 16" key="1">
    <citation type="journal article" date="2011" name="Stand. Genomic Sci.">
        <title>Non-contiguous finished genome sequence and contextual data of the filamentous soil bacterium Ktedonobacter racemifer type strain (SOSP1-21).</title>
        <authorList>
            <person name="Chang Y.J."/>
            <person name="Land M."/>
            <person name="Hauser L."/>
            <person name="Chertkov O."/>
            <person name="Del Rio T.G."/>
            <person name="Nolan M."/>
            <person name="Copeland A."/>
            <person name="Tice H."/>
            <person name="Cheng J.F."/>
            <person name="Lucas S."/>
            <person name="Han C."/>
            <person name="Goodwin L."/>
            <person name="Pitluck S."/>
            <person name="Ivanova N."/>
            <person name="Ovchinikova G."/>
            <person name="Pati A."/>
            <person name="Chen A."/>
            <person name="Palaniappan K."/>
            <person name="Mavromatis K."/>
            <person name="Liolios K."/>
            <person name="Brettin T."/>
            <person name="Fiebig A."/>
            <person name="Rohde M."/>
            <person name="Abt B."/>
            <person name="Goker M."/>
            <person name="Detter J.C."/>
            <person name="Woyke T."/>
            <person name="Bristow J."/>
            <person name="Eisen J.A."/>
            <person name="Markowitz V."/>
            <person name="Hugenholtz P."/>
            <person name="Kyrpides N.C."/>
            <person name="Klenk H.P."/>
            <person name="Lapidus A."/>
        </authorList>
    </citation>
    <scope>NUCLEOTIDE SEQUENCE [LARGE SCALE GENOMIC DNA]</scope>
    <source>
        <strain evidence="16">DSM 44963</strain>
    </source>
</reference>
<dbReference type="GO" id="GO:0005524">
    <property type="term" value="F:ATP binding"/>
    <property type="evidence" value="ECO:0007669"/>
    <property type="project" value="UniProtKB-KW"/>
</dbReference>
<dbReference type="RefSeq" id="WP_007918014.1">
    <property type="nucleotide sequence ID" value="NZ_ADVG01000004.1"/>
</dbReference>
<dbReference type="GO" id="GO:0009378">
    <property type="term" value="F:four-way junction helicase activity"/>
    <property type="evidence" value="ECO:0007669"/>
    <property type="project" value="TreeGrafter"/>
</dbReference>
<keyword evidence="4" id="KW-0378">Hydrolase</keyword>
<dbReference type="SMART" id="SM00487">
    <property type="entry name" value="DEXDc"/>
    <property type="match status" value="1"/>
</dbReference>
<dbReference type="Pfam" id="PF00271">
    <property type="entry name" value="Helicase_C"/>
    <property type="match status" value="1"/>
</dbReference>
<dbReference type="GO" id="GO:0043138">
    <property type="term" value="F:3'-5' DNA helicase activity"/>
    <property type="evidence" value="ECO:0007669"/>
    <property type="project" value="UniProtKB-EC"/>
</dbReference>
<feature type="domain" description="Helicase ATP-binding" evidence="13">
    <location>
        <begin position="32"/>
        <end position="202"/>
    </location>
</feature>
<evidence type="ECO:0000256" key="2">
    <source>
        <dbReference type="ARBA" id="ARBA00022723"/>
    </source>
</evidence>
<dbReference type="Proteomes" id="UP000004508">
    <property type="component" value="Unassembled WGS sequence"/>
</dbReference>
<dbReference type="GO" id="GO:0003677">
    <property type="term" value="F:DNA binding"/>
    <property type="evidence" value="ECO:0007669"/>
    <property type="project" value="UniProtKB-KW"/>
</dbReference>
<keyword evidence="5 15" id="KW-0347">Helicase</keyword>
<dbReference type="EC" id="5.6.2.4" evidence="10"/>
<dbReference type="InterPro" id="IPR027417">
    <property type="entry name" value="P-loop_NTPase"/>
</dbReference>
<dbReference type="AlphaFoldDB" id="D6U248"/>
<evidence type="ECO:0000256" key="12">
    <source>
        <dbReference type="ARBA" id="ARBA00044550"/>
    </source>
</evidence>
<dbReference type="PANTHER" id="PTHR13710:SF105">
    <property type="entry name" value="ATP-DEPENDENT DNA HELICASE Q1"/>
    <property type="match status" value="1"/>
</dbReference>
<proteinExistence type="inferred from homology"/>
<dbReference type="PROSITE" id="PS51194">
    <property type="entry name" value="HELICASE_CTER"/>
    <property type="match status" value="1"/>
</dbReference>
<evidence type="ECO:0000256" key="4">
    <source>
        <dbReference type="ARBA" id="ARBA00022801"/>
    </source>
</evidence>
<dbReference type="GO" id="GO:0043590">
    <property type="term" value="C:bacterial nucleoid"/>
    <property type="evidence" value="ECO:0007669"/>
    <property type="project" value="TreeGrafter"/>
</dbReference>
<accession>D6U248</accession>
<dbReference type="CDD" id="cd17920">
    <property type="entry name" value="DEXHc_RecQ"/>
    <property type="match status" value="1"/>
</dbReference>
<evidence type="ECO:0000256" key="7">
    <source>
        <dbReference type="ARBA" id="ARBA00023125"/>
    </source>
</evidence>
<dbReference type="Gene3D" id="1.10.10.10">
    <property type="entry name" value="Winged helix-like DNA-binding domain superfamily/Winged helix DNA-binding domain"/>
    <property type="match status" value="1"/>
</dbReference>
<dbReference type="PROSITE" id="PS51192">
    <property type="entry name" value="HELICASE_ATP_BIND_1"/>
    <property type="match status" value="1"/>
</dbReference>
<dbReference type="FunCoup" id="D6U248">
    <property type="interactions" value="15"/>
</dbReference>
<dbReference type="InterPro" id="IPR004589">
    <property type="entry name" value="DNA_helicase_ATP-dep_RecQ"/>
</dbReference>
<keyword evidence="3" id="KW-0547">Nucleotide-binding</keyword>
<dbReference type="InterPro" id="IPR014001">
    <property type="entry name" value="Helicase_ATP-bd"/>
</dbReference>
<keyword evidence="2" id="KW-0479">Metal-binding</keyword>
<dbReference type="GO" id="GO:0006310">
    <property type="term" value="P:DNA recombination"/>
    <property type="evidence" value="ECO:0007669"/>
    <property type="project" value="InterPro"/>
</dbReference>
<evidence type="ECO:0000256" key="10">
    <source>
        <dbReference type="ARBA" id="ARBA00034808"/>
    </source>
</evidence>
<dbReference type="STRING" id="485913.Krac_1569"/>
<dbReference type="InParanoid" id="D6U248"/>
<dbReference type="GO" id="GO:0030894">
    <property type="term" value="C:replisome"/>
    <property type="evidence" value="ECO:0007669"/>
    <property type="project" value="TreeGrafter"/>
</dbReference>
<dbReference type="InterPro" id="IPR001650">
    <property type="entry name" value="Helicase_C-like"/>
</dbReference>
<protein>
    <recommendedName>
        <fullName evidence="11">ATP-dependent DNA helicase RecQ</fullName>
        <ecNumber evidence="10">5.6.2.4</ecNumber>
    </recommendedName>
    <alternativeName>
        <fullName evidence="12">DNA 3'-5' helicase RecQ</fullName>
    </alternativeName>
</protein>
<dbReference type="InterPro" id="IPR002464">
    <property type="entry name" value="DNA/RNA_helicase_DEAH_CS"/>
</dbReference>
<dbReference type="eggNOG" id="COG0514">
    <property type="taxonomic scope" value="Bacteria"/>
</dbReference>
<dbReference type="InterPro" id="IPR032284">
    <property type="entry name" value="RecQ_Zn-bd"/>
</dbReference>
<dbReference type="GO" id="GO:0046872">
    <property type="term" value="F:metal ion binding"/>
    <property type="evidence" value="ECO:0007669"/>
    <property type="project" value="UniProtKB-KW"/>
</dbReference>
<evidence type="ECO:0000256" key="8">
    <source>
        <dbReference type="ARBA" id="ARBA00023235"/>
    </source>
</evidence>
<keyword evidence="16" id="KW-1185">Reference proteome</keyword>
<dbReference type="SUPFAM" id="SSF46785">
    <property type="entry name" value="Winged helix' DNA-binding domain"/>
    <property type="match status" value="1"/>
</dbReference>
<keyword evidence="8" id="KW-0413">Isomerase</keyword>
<dbReference type="GO" id="GO:0005737">
    <property type="term" value="C:cytoplasm"/>
    <property type="evidence" value="ECO:0007669"/>
    <property type="project" value="TreeGrafter"/>
</dbReference>
<dbReference type="InterPro" id="IPR036388">
    <property type="entry name" value="WH-like_DNA-bd_sf"/>
</dbReference>
<evidence type="ECO:0000256" key="11">
    <source>
        <dbReference type="ARBA" id="ARBA00044535"/>
    </source>
</evidence>
<dbReference type="GO" id="GO:0006281">
    <property type="term" value="P:DNA repair"/>
    <property type="evidence" value="ECO:0007669"/>
    <property type="project" value="TreeGrafter"/>
</dbReference>
<dbReference type="Gene3D" id="3.40.50.300">
    <property type="entry name" value="P-loop containing nucleotide triphosphate hydrolases"/>
    <property type="match status" value="2"/>
</dbReference>
<dbReference type="InterPro" id="IPR036390">
    <property type="entry name" value="WH_DNA-bd_sf"/>
</dbReference>
<evidence type="ECO:0000313" key="15">
    <source>
        <dbReference type="EMBL" id="EFH80932.1"/>
    </source>
</evidence>
<dbReference type="Pfam" id="PF00270">
    <property type="entry name" value="DEAD"/>
    <property type="match status" value="1"/>
</dbReference>
<dbReference type="NCBIfam" id="TIGR00614">
    <property type="entry name" value="recQ_fam"/>
    <property type="match status" value="1"/>
</dbReference>
<keyword evidence="6" id="KW-0067">ATP-binding</keyword>
<dbReference type="OrthoDB" id="9763310at2"/>
<dbReference type="SUPFAM" id="SSF52540">
    <property type="entry name" value="P-loop containing nucleoside triphosphate hydrolases"/>
    <property type="match status" value="1"/>
</dbReference>
<evidence type="ECO:0000259" key="14">
    <source>
        <dbReference type="PROSITE" id="PS51194"/>
    </source>
</evidence>
<dbReference type="PANTHER" id="PTHR13710">
    <property type="entry name" value="DNA HELICASE RECQ FAMILY MEMBER"/>
    <property type="match status" value="1"/>
</dbReference>
<dbReference type="Pfam" id="PF16124">
    <property type="entry name" value="RecQ_Zn_bind"/>
    <property type="match status" value="1"/>
</dbReference>
<evidence type="ECO:0000259" key="13">
    <source>
        <dbReference type="PROSITE" id="PS51192"/>
    </source>
</evidence>
<dbReference type="SMART" id="SM00490">
    <property type="entry name" value="HELICc"/>
    <property type="match status" value="1"/>
</dbReference>
<evidence type="ECO:0000256" key="3">
    <source>
        <dbReference type="ARBA" id="ARBA00022741"/>
    </source>
</evidence>
<comment type="caution">
    <text evidence="15">The sequence shown here is derived from an EMBL/GenBank/DDBJ whole genome shotgun (WGS) entry which is preliminary data.</text>
</comment>
<evidence type="ECO:0000256" key="1">
    <source>
        <dbReference type="ARBA" id="ARBA00005446"/>
    </source>
</evidence>
<name>D6U248_KTERA</name>
<keyword evidence="7" id="KW-0238">DNA-binding</keyword>
<feature type="domain" description="Helicase C-terminal" evidence="14">
    <location>
        <begin position="216"/>
        <end position="372"/>
    </location>
</feature>
<sequence>MFKRWINKWRLRRITRKKMHYDALRPGQETAIQALLDGHDTLAVMPTGSGKSFIYQAASLLITTGPTVIISPLIALQKDQVEAIEEQSMGKVVLLNSALSAAEWKKAFADLKGGKLDFLFLTPEQFSNEETLQRVREARPALFVVDEAHCISEWGHDFRPGYARLGAIVEALGHPRVLALTATASLPVRNEIVERLGMHNPRVVVQGFDRPNIWLGVEKFYDEAEKKRALTERIREAEKPGIVYVGTRKHAKELAEHLRTQNIETVAYHAGMKPKERAQVQTAFMKDEIEVIVATTAFGMGVNKGNVRFVYHYEISDSVDAYYQEIGRAGRDGEEAEAILFYNSKDLGLRSFLTSSGKVAVDEVEMVARVVHEHSGVSDPKELKEELDISQTRLTQVLGYLEELGVVTILPDGKVKPYKKPSNLSKIANEAVRFHENRRQVVRSRLAMVQGYAEVIGCRRKYLLNYFGEEMDKPCGFCDTCESGLIAADSSSMPFPANSRVTHTSWGQGLVMRYDEDKIVVLFDDVGYKTLSIEIVINNRLLTAVK</sequence>
<dbReference type="InterPro" id="IPR011545">
    <property type="entry name" value="DEAD/DEAH_box_helicase_dom"/>
</dbReference>
<dbReference type="GO" id="GO:0016787">
    <property type="term" value="F:hydrolase activity"/>
    <property type="evidence" value="ECO:0007669"/>
    <property type="project" value="UniProtKB-KW"/>
</dbReference>
<dbReference type="EMBL" id="ADVG01000004">
    <property type="protein sequence ID" value="EFH80932.1"/>
    <property type="molecule type" value="Genomic_DNA"/>
</dbReference>
<gene>
    <name evidence="15" type="ORF">Krac_1569</name>
</gene>
<organism evidence="15 16">
    <name type="scientific">Ktedonobacter racemifer DSM 44963</name>
    <dbReference type="NCBI Taxonomy" id="485913"/>
    <lineage>
        <taxon>Bacteria</taxon>
        <taxon>Bacillati</taxon>
        <taxon>Chloroflexota</taxon>
        <taxon>Ktedonobacteria</taxon>
        <taxon>Ktedonobacterales</taxon>
        <taxon>Ktedonobacteraceae</taxon>
        <taxon>Ktedonobacter</taxon>
    </lineage>
</organism>
<comment type="similarity">
    <text evidence="1">Belongs to the helicase family. RecQ subfamily.</text>
</comment>
<dbReference type="PROSITE" id="PS00690">
    <property type="entry name" value="DEAH_ATP_HELICASE"/>
    <property type="match status" value="1"/>
</dbReference>
<comment type="catalytic activity">
    <reaction evidence="9">
        <text>Couples ATP hydrolysis with the unwinding of duplex DNA by translocating in the 3'-5' direction.</text>
        <dbReference type="EC" id="5.6.2.4"/>
    </reaction>
</comment>
<evidence type="ECO:0000256" key="5">
    <source>
        <dbReference type="ARBA" id="ARBA00022806"/>
    </source>
</evidence>
<evidence type="ECO:0000313" key="16">
    <source>
        <dbReference type="Proteomes" id="UP000004508"/>
    </source>
</evidence>
<evidence type="ECO:0000256" key="6">
    <source>
        <dbReference type="ARBA" id="ARBA00022840"/>
    </source>
</evidence>
<evidence type="ECO:0000256" key="9">
    <source>
        <dbReference type="ARBA" id="ARBA00034617"/>
    </source>
</evidence>